<dbReference type="EMBL" id="JBFAKC010000004">
    <property type="protein sequence ID" value="MEV0708219.1"/>
    <property type="molecule type" value="Genomic_DNA"/>
</dbReference>
<comment type="caution">
    <text evidence="2">The sequence shown here is derived from an EMBL/GenBank/DDBJ whole genome shotgun (WGS) entry which is preliminary data.</text>
</comment>
<name>A0ABV3FS21_9NOCA</name>
<keyword evidence="1" id="KW-0812">Transmembrane</keyword>
<dbReference type="Proteomes" id="UP001551695">
    <property type="component" value="Unassembled WGS sequence"/>
</dbReference>
<accession>A0ABV3FS21</accession>
<proteinExistence type="predicted"/>
<sequence length="106" mass="11632">MPDIAEWAGLAAAQRAALGYALLVQVAAIAVSWRTPPAGTSLVIVRALFFSAYTALAASAALLARKEDWNLLTIPIFVCLIFALHTVYERCTRRFEAFDTRSDSER</sequence>
<evidence type="ECO:0000313" key="3">
    <source>
        <dbReference type="Proteomes" id="UP001551695"/>
    </source>
</evidence>
<evidence type="ECO:0000313" key="2">
    <source>
        <dbReference type="EMBL" id="MEV0708219.1"/>
    </source>
</evidence>
<feature type="transmembrane region" description="Helical" evidence="1">
    <location>
        <begin position="69"/>
        <end position="88"/>
    </location>
</feature>
<feature type="transmembrane region" description="Helical" evidence="1">
    <location>
        <begin position="43"/>
        <end position="63"/>
    </location>
</feature>
<organism evidence="2 3">
    <name type="scientific">Nocardia aurea</name>
    <dbReference type="NCBI Taxonomy" id="2144174"/>
    <lineage>
        <taxon>Bacteria</taxon>
        <taxon>Bacillati</taxon>
        <taxon>Actinomycetota</taxon>
        <taxon>Actinomycetes</taxon>
        <taxon>Mycobacteriales</taxon>
        <taxon>Nocardiaceae</taxon>
        <taxon>Nocardia</taxon>
    </lineage>
</organism>
<dbReference type="RefSeq" id="WP_357782670.1">
    <property type="nucleotide sequence ID" value="NZ_JBFAKC010000004.1"/>
</dbReference>
<reference evidence="2 3" key="1">
    <citation type="submission" date="2024-06" db="EMBL/GenBank/DDBJ databases">
        <title>The Natural Products Discovery Center: Release of the First 8490 Sequenced Strains for Exploring Actinobacteria Biosynthetic Diversity.</title>
        <authorList>
            <person name="Kalkreuter E."/>
            <person name="Kautsar S.A."/>
            <person name="Yang D."/>
            <person name="Bader C.D."/>
            <person name="Teijaro C.N."/>
            <person name="Fluegel L."/>
            <person name="Davis C.M."/>
            <person name="Simpson J.R."/>
            <person name="Lauterbach L."/>
            <person name="Steele A.D."/>
            <person name="Gui C."/>
            <person name="Meng S."/>
            <person name="Li G."/>
            <person name="Viehrig K."/>
            <person name="Ye F."/>
            <person name="Su P."/>
            <person name="Kiefer A.F."/>
            <person name="Nichols A."/>
            <person name="Cepeda A.J."/>
            <person name="Yan W."/>
            <person name="Fan B."/>
            <person name="Jiang Y."/>
            <person name="Adhikari A."/>
            <person name="Zheng C.-J."/>
            <person name="Schuster L."/>
            <person name="Cowan T.M."/>
            <person name="Smanski M.J."/>
            <person name="Chevrette M.G."/>
            <person name="De Carvalho L.P.S."/>
            <person name="Shen B."/>
        </authorList>
    </citation>
    <scope>NUCLEOTIDE SEQUENCE [LARGE SCALE GENOMIC DNA]</scope>
    <source>
        <strain evidence="2 3">NPDC050403</strain>
    </source>
</reference>
<gene>
    <name evidence="2" type="ORF">AB0I48_11685</name>
</gene>
<keyword evidence="3" id="KW-1185">Reference proteome</keyword>
<feature type="transmembrane region" description="Helical" evidence="1">
    <location>
        <begin position="12"/>
        <end position="31"/>
    </location>
</feature>
<evidence type="ECO:0000256" key="1">
    <source>
        <dbReference type="SAM" id="Phobius"/>
    </source>
</evidence>
<keyword evidence="1" id="KW-1133">Transmembrane helix</keyword>
<protein>
    <submittedName>
        <fullName evidence="2">Uncharacterized protein</fullName>
    </submittedName>
</protein>
<keyword evidence="1" id="KW-0472">Membrane</keyword>